<evidence type="ECO:0000256" key="3">
    <source>
        <dbReference type="ARBA" id="ARBA00022884"/>
    </source>
</evidence>
<dbReference type="InterPro" id="IPR008532">
    <property type="entry name" value="NFACT_RNA-bd"/>
</dbReference>
<protein>
    <recommendedName>
        <fullName evidence="5">Rqc2 homolog RqcH</fullName>
        <shortName evidence="5">RqcH</shortName>
    </recommendedName>
</protein>
<keyword evidence="9" id="KW-1185">Reference proteome</keyword>
<evidence type="ECO:0000256" key="6">
    <source>
        <dbReference type="SAM" id="MobiDB-lite"/>
    </source>
</evidence>
<keyword evidence="3 5" id="KW-0694">RNA-binding</keyword>
<dbReference type="Gene3D" id="2.30.310.10">
    <property type="entry name" value="ibrinogen binding protein from staphylococcus aureus domain"/>
    <property type="match status" value="1"/>
</dbReference>
<dbReference type="Pfam" id="PF05670">
    <property type="entry name" value="NFACT-R_1"/>
    <property type="match status" value="1"/>
</dbReference>
<evidence type="ECO:0000313" key="8">
    <source>
        <dbReference type="EMBL" id="WPD19897.1"/>
    </source>
</evidence>
<evidence type="ECO:0000256" key="5">
    <source>
        <dbReference type="HAMAP-Rule" id="MF_00844"/>
    </source>
</evidence>
<keyword evidence="5" id="KW-0175">Coiled coil</keyword>
<feature type="domain" description="NFACT RNA-binding" evidence="7">
    <location>
        <begin position="547"/>
        <end position="638"/>
    </location>
</feature>
<keyword evidence="4 5" id="KW-0648">Protein biosynthesis</keyword>
<reference evidence="8 9" key="1">
    <citation type="submission" date="2023-08" db="EMBL/GenBank/DDBJ databases">
        <title>Genome sequence of Thermaerobacter compostii strain Ins1, a spore-forming filamentous bacterium isolated from a deep geothermal reservoir.</title>
        <authorList>
            <person name="Bregnard D."/>
            <person name="Gonzalez D."/>
            <person name="Junier P."/>
        </authorList>
    </citation>
    <scope>NUCLEOTIDE SEQUENCE [LARGE SCALE GENOMIC DNA]</scope>
    <source>
        <strain evidence="8 9">Ins1</strain>
    </source>
</reference>
<evidence type="ECO:0000256" key="2">
    <source>
        <dbReference type="ARBA" id="ARBA00022730"/>
    </source>
</evidence>
<keyword evidence="1 5" id="KW-0820">tRNA-binding</keyword>
<organism evidence="8 9">
    <name type="scientific">Thermaerobacter composti</name>
    <dbReference type="NCBI Taxonomy" id="554949"/>
    <lineage>
        <taxon>Bacteria</taxon>
        <taxon>Bacillati</taxon>
        <taxon>Bacillota</taxon>
        <taxon>Clostridia</taxon>
        <taxon>Eubacteriales</taxon>
        <taxon>Clostridiales Family XVII. Incertae Sedis</taxon>
        <taxon>Thermaerobacter</taxon>
    </lineage>
</organism>
<gene>
    <name evidence="5" type="primary">rqcH</name>
    <name evidence="8" type="ORF">Q5761_04405</name>
</gene>
<dbReference type="EMBL" id="CP132508">
    <property type="protein sequence ID" value="WPD19897.1"/>
    <property type="molecule type" value="Genomic_DNA"/>
</dbReference>
<comment type="similarity">
    <text evidence="5">Belongs to the NEMF family.</text>
</comment>
<feature type="coiled-coil region" evidence="5">
    <location>
        <begin position="340"/>
        <end position="382"/>
    </location>
</feature>
<sequence length="708" mass="75358">MNGLVLAAVLKELGELLPARVERVYQPEAHVLVLRLYAGRTVHLLIGADPHLPRLHLTPRPPANPPSPPAFCMLLRKHLEGSRLVAARQGPDFDRWVRLDFAAPGPDEPARRRHLAVELLDRRANAILVDGEGRILDALRRLPAGAGGRSLLPGSAYEPPPAPTPLPDGDPETLGRRWLEALAEADADADAARGPAEGQGRSRPRPAWRRLLEQVPALGRELAREALQRAGIDPDAPGAVAAGTADGGQEDHREPSVGQGTGASARPPAAADRRAAALGEAVLGWLDAARRGRFDPVVVRDAAGRAVALAAFPVSPPPGGRVERDGDGRVSALCDRFYRERREELARQRLRRELEQLVREALDRARRRLQAREGDLARAEEAEPYRLYGELLTAFAAQVPRGARQVELPNYYDPEGGTVVIPLDPALSPQENAQRYFRRYQKAKRGRQQAAELVAAAREEVAYLESVEHALAEATSVGDLEATAAELAEQGYAPAFAHLAGRGAPAGGAPAGGGAGSRVPDGSRAGAGGPAARARRTGGEGDGFLRYRGPGGELILAGRNNRQNDALVTRVANPWDIWLHAREVPGSHVLLRLPHREAAPSPAALEAAARVAAYHSKARWSGRVAVDYTEARHVRKPKGARPGFVRYEHARTLFVAPDPQGLPPRIEALAAGGDASGQPPQRPGARGGAARSAHGGGAVPGAAEGAQA</sequence>
<dbReference type="PANTHER" id="PTHR15239">
    <property type="entry name" value="NUCLEAR EXPORT MEDIATOR FACTOR NEMF"/>
    <property type="match status" value="1"/>
</dbReference>
<dbReference type="RefSeq" id="WP_318751338.1">
    <property type="nucleotide sequence ID" value="NZ_CP132508.1"/>
</dbReference>
<keyword evidence="2 5" id="KW-0699">rRNA-binding</keyword>
<accession>A0ABZ0QT75</accession>
<evidence type="ECO:0000313" key="9">
    <source>
        <dbReference type="Proteomes" id="UP001304683"/>
    </source>
</evidence>
<feature type="region of interest" description="Disordered" evidence="6">
    <location>
        <begin position="230"/>
        <end position="272"/>
    </location>
</feature>
<feature type="region of interest" description="Disordered" evidence="6">
    <location>
        <begin position="506"/>
        <end position="543"/>
    </location>
</feature>
<feature type="compositionally biased region" description="Gly residues" evidence="6">
    <location>
        <begin position="506"/>
        <end position="516"/>
    </location>
</feature>
<feature type="compositionally biased region" description="Pro residues" evidence="6">
    <location>
        <begin position="158"/>
        <end position="168"/>
    </location>
</feature>
<feature type="region of interest" description="Disordered" evidence="6">
    <location>
        <begin position="187"/>
        <end position="208"/>
    </location>
</feature>
<feature type="region of interest" description="Disordered" evidence="6">
    <location>
        <begin position="659"/>
        <end position="708"/>
    </location>
</feature>
<proteinExistence type="inferred from homology"/>
<name>A0ABZ0QT75_9FIRM</name>
<comment type="subunit">
    <text evidence="5">Associates with stalled 50S ribosomal subunits. Binds to RqcP.</text>
</comment>
<dbReference type="InterPro" id="IPR043682">
    <property type="entry name" value="RqcH_bacterial"/>
</dbReference>
<dbReference type="Pfam" id="PF05833">
    <property type="entry name" value="NFACT_N"/>
    <property type="match status" value="2"/>
</dbReference>
<evidence type="ECO:0000256" key="1">
    <source>
        <dbReference type="ARBA" id="ARBA00022555"/>
    </source>
</evidence>
<dbReference type="InterPro" id="IPR051608">
    <property type="entry name" value="RQC_Subunit_NEMF"/>
</dbReference>
<dbReference type="Proteomes" id="UP001304683">
    <property type="component" value="Chromosome"/>
</dbReference>
<evidence type="ECO:0000256" key="4">
    <source>
        <dbReference type="ARBA" id="ARBA00022917"/>
    </source>
</evidence>
<evidence type="ECO:0000259" key="7">
    <source>
        <dbReference type="Pfam" id="PF05670"/>
    </source>
</evidence>
<comment type="function">
    <text evidence="5">Key component of the ribosome quality control system (RQC), a ribosome-associated complex that mediates the extraction of incompletely synthesized nascent chains from stalled ribosomes and their subsequent degradation. RqcH recruits Ala-charged tRNA, and with RqcP directs the elongation of stalled nascent chains on 50S ribosomal subunits, leading to non-templated C-terminal alanine extensions (Ala tail). The Ala tail promotes nascent chain degradation. May add between 1 and at least 8 Ala residues. Binds to stalled 50S ribosomal subunits.</text>
</comment>
<feature type="region of interest" description="Disordered" evidence="6">
    <location>
        <begin position="150"/>
        <end position="173"/>
    </location>
</feature>
<dbReference type="HAMAP" id="MF_00844_B">
    <property type="entry name" value="RqcH_B"/>
    <property type="match status" value="1"/>
</dbReference>
<dbReference type="PANTHER" id="PTHR15239:SF6">
    <property type="entry name" value="RIBOSOME QUALITY CONTROL COMPLEX SUBUNIT NEMF"/>
    <property type="match status" value="1"/>
</dbReference>